<dbReference type="InterPro" id="IPR012944">
    <property type="entry name" value="SusD_RagB_dom"/>
</dbReference>
<comment type="subcellular location">
    <subcellularLocation>
        <location evidence="1">Cell outer membrane</location>
    </subcellularLocation>
</comment>
<evidence type="ECO:0000256" key="1">
    <source>
        <dbReference type="ARBA" id="ARBA00004442"/>
    </source>
</evidence>
<feature type="domain" description="RagB/SusD" evidence="6">
    <location>
        <begin position="318"/>
        <end position="596"/>
    </location>
</feature>
<name>A0A4V6R490_9FLAO</name>
<evidence type="ECO:0000313" key="9">
    <source>
        <dbReference type="Proteomes" id="UP000307602"/>
    </source>
</evidence>
<protein>
    <submittedName>
        <fullName evidence="8">RagB/SusD family nutrient uptake outer membrane protein</fullName>
    </submittedName>
</protein>
<keyword evidence="5" id="KW-0998">Cell outer membrane</keyword>
<reference evidence="8 9" key="1">
    <citation type="submission" date="2019-04" db="EMBL/GenBank/DDBJ databases">
        <authorList>
            <person name="Liu A."/>
        </authorList>
    </citation>
    <scope>NUCLEOTIDE SEQUENCE [LARGE SCALE GENOMIC DNA]</scope>
    <source>
        <strain evidence="8 9">RZ03</strain>
    </source>
</reference>
<evidence type="ECO:0000259" key="7">
    <source>
        <dbReference type="Pfam" id="PF14322"/>
    </source>
</evidence>
<evidence type="ECO:0000313" key="8">
    <source>
        <dbReference type="EMBL" id="TGV04194.1"/>
    </source>
</evidence>
<evidence type="ECO:0000259" key="6">
    <source>
        <dbReference type="Pfam" id="PF07980"/>
    </source>
</evidence>
<dbReference type="AlphaFoldDB" id="A0A4V6R490"/>
<dbReference type="Pfam" id="PF14322">
    <property type="entry name" value="SusD-like_3"/>
    <property type="match status" value="1"/>
</dbReference>
<feature type="domain" description="SusD-like N-terminal" evidence="7">
    <location>
        <begin position="118"/>
        <end position="243"/>
    </location>
</feature>
<keyword evidence="3" id="KW-0732">Signal</keyword>
<dbReference type="InterPro" id="IPR033985">
    <property type="entry name" value="SusD-like_N"/>
</dbReference>
<dbReference type="InterPro" id="IPR011990">
    <property type="entry name" value="TPR-like_helical_dom_sf"/>
</dbReference>
<organism evidence="8 9">
    <name type="scientific">Flavivirga rizhaonensis</name>
    <dbReference type="NCBI Taxonomy" id="2559571"/>
    <lineage>
        <taxon>Bacteria</taxon>
        <taxon>Pseudomonadati</taxon>
        <taxon>Bacteroidota</taxon>
        <taxon>Flavobacteriia</taxon>
        <taxon>Flavobacteriales</taxon>
        <taxon>Flavobacteriaceae</taxon>
        <taxon>Flavivirga</taxon>
    </lineage>
</organism>
<dbReference type="OrthoDB" id="5694214at2"/>
<dbReference type="GO" id="GO:0009279">
    <property type="term" value="C:cell outer membrane"/>
    <property type="evidence" value="ECO:0007669"/>
    <property type="project" value="UniProtKB-SubCell"/>
</dbReference>
<comment type="similarity">
    <text evidence="2">Belongs to the SusD family.</text>
</comment>
<gene>
    <name evidence="8" type="ORF">EM932_03385</name>
</gene>
<dbReference type="Pfam" id="PF07980">
    <property type="entry name" value="SusD_RagB"/>
    <property type="match status" value="1"/>
</dbReference>
<evidence type="ECO:0000256" key="3">
    <source>
        <dbReference type="ARBA" id="ARBA00022729"/>
    </source>
</evidence>
<keyword evidence="4" id="KW-0472">Membrane</keyword>
<comment type="caution">
    <text evidence="8">The sequence shown here is derived from an EMBL/GenBank/DDBJ whole genome shotgun (WGS) entry which is preliminary data.</text>
</comment>
<dbReference type="PROSITE" id="PS51257">
    <property type="entry name" value="PROKAR_LIPOPROTEIN"/>
    <property type="match status" value="1"/>
</dbReference>
<evidence type="ECO:0000256" key="4">
    <source>
        <dbReference type="ARBA" id="ARBA00023136"/>
    </source>
</evidence>
<dbReference type="Proteomes" id="UP000307602">
    <property type="component" value="Unassembled WGS sequence"/>
</dbReference>
<proteinExistence type="inferred from homology"/>
<evidence type="ECO:0000256" key="2">
    <source>
        <dbReference type="ARBA" id="ARBA00006275"/>
    </source>
</evidence>
<dbReference type="SUPFAM" id="SSF48452">
    <property type="entry name" value="TPR-like"/>
    <property type="match status" value="1"/>
</dbReference>
<dbReference type="EMBL" id="SRSO01000003">
    <property type="protein sequence ID" value="TGV04194.1"/>
    <property type="molecule type" value="Genomic_DNA"/>
</dbReference>
<sequence length="596" mass="68860">MNMMNCKYILVIISVFLLTGCEDYLDRIDEGVELVSEDEVWKDKNKINSFAFRLYDTQEWMFETRYDFNARQNANLGKNYGSVMTFSGEMHNNRPLAVVDAVTSGDYISALNNSFANPDFWDCWYDMWEAIYVSNSILDRIDDVTEDIMSTDEKNQIKGEAYLFRAFAYHELSKRWGPLPYIKTKIFPDSDLNLPRPTYREQITDIVTDIDIAIGLLPEVSYLNHPNNMGRMGKVAAMALKSRALTTAASPNYTANNQKDTELWEMAATAAWDIIQLSQTSDKVGLYQGDYNHIFHTEPGTIEGLWPRFNPQINAYSGIYTHAWAWRNIGGDAGYGPPQELVDSFETADGWPITHTSSNYNEQDPYTNRDPRFYKDILYHDAPWPKNAETDRMDLRTTPLGKDRTDPNSSGYGNSITGYFAKKCLPEKYNRTAYRTTKYINAPYIRMAEIYLNYAEAVNEAYNNPNATAPGASLTAVEALNIIRNRVGHVDVRPEFTSDYLTFQKVVRNEFKIELCFEYHSWFDLLRWRTAKEELDGRVFHGVLIIDDASQPTGVRFEKFPIQRNRVFQDRNYRYPLKEADLQVYEIPNLTQNPGW</sequence>
<dbReference type="Gene3D" id="1.25.40.390">
    <property type="match status" value="1"/>
</dbReference>
<accession>A0A4V6R490</accession>
<evidence type="ECO:0000256" key="5">
    <source>
        <dbReference type="ARBA" id="ARBA00023237"/>
    </source>
</evidence>
<keyword evidence="9" id="KW-1185">Reference proteome</keyword>